<evidence type="ECO:0000256" key="1">
    <source>
        <dbReference type="SAM" id="MobiDB-lite"/>
    </source>
</evidence>
<dbReference type="Pfam" id="PF13731">
    <property type="entry name" value="WxL"/>
    <property type="match status" value="1"/>
</dbReference>
<sequence>MKKKVWISVVSTILLGLTFSSVASADEVVNQTKETPASIEIKDNDDSTDPLDPTDPDQKYLTLEKVPAAYDFSTKLQGQQVETSATLDDSIDVFNDRIQRDWSVKAQVTDNNLALEGKTSKLPVNNFKINDTELVGTGATGIVAKAATDKTADNNTGLIKTAVTSVDIKFTDTNRELKANDKLNGTISYQLYNTPDAK</sequence>
<dbReference type="InterPro" id="IPR027994">
    <property type="entry name" value="WxL_dom"/>
</dbReference>
<organism evidence="4 5">
    <name type="scientific">Enterococcus hulanensis</name>
    <dbReference type="NCBI Taxonomy" id="2559929"/>
    <lineage>
        <taxon>Bacteria</taxon>
        <taxon>Bacillati</taxon>
        <taxon>Bacillota</taxon>
        <taxon>Bacilli</taxon>
        <taxon>Lactobacillales</taxon>
        <taxon>Enterococcaceae</taxon>
        <taxon>Enterococcus</taxon>
    </lineage>
</organism>
<feature type="region of interest" description="Disordered" evidence="1">
    <location>
        <begin position="33"/>
        <end position="56"/>
    </location>
</feature>
<gene>
    <name evidence="4" type="ORF">P7D85_07470</name>
</gene>
<comment type="caution">
    <text evidence="4">The sequence shown here is derived from an EMBL/GenBank/DDBJ whole genome shotgun (WGS) entry which is preliminary data.</text>
</comment>
<feature type="domain" description="WxL" evidence="3">
    <location>
        <begin position="30"/>
        <end position="179"/>
    </location>
</feature>
<proteinExistence type="predicted"/>
<keyword evidence="2" id="KW-0732">Signal</keyword>
<dbReference type="RefSeq" id="WP_137664014.1">
    <property type="nucleotide sequence ID" value="NZ_BJED01000007.1"/>
</dbReference>
<feature type="chain" id="PRO_5045924819" evidence="2">
    <location>
        <begin position="26"/>
        <end position="198"/>
    </location>
</feature>
<evidence type="ECO:0000256" key="2">
    <source>
        <dbReference type="SAM" id="SignalP"/>
    </source>
</evidence>
<name>A0ABU3EXK7_9ENTE</name>
<reference evidence="4 5" key="1">
    <citation type="submission" date="2023-03" db="EMBL/GenBank/DDBJ databases">
        <authorList>
            <person name="Shen W."/>
            <person name="Cai J."/>
        </authorList>
    </citation>
    <scope>NUCLEOTIDE SEQUENCE [LARGE SCALE GENOMIC DNA]</scope>
    <source>
        <strain evidence="4 5">D6-4</strain>
    </source>
</reference>
<feature type="compositionally biased region" description="Acidic residues" evidence="1">
    <location>
        <begin position="46"/>
        <end position="55"/>
    </location>
</feature>
<dbReference type="Proteomes" id="UP001252875">
    <property type="component" value="Unassembled WGS sequence"/>
</dbReference>
<evidence type="ECO:0000313" key="4">
    <source>
        <dbReference type="EMBL" id="MDT2599609.1"/>
    </source>
</evidence>
<dbReference type="EMBL" id="JARPYI010000003">
    <property type="protein sequence ID" value="MDT2599609.1"/>
    <property type="molecule type" value="Genomic_DNA"/>
</dbReference>
<accession>A0ABU3EXK7</accession>
<keyword evidence="5" id="KW-1185">Reference proteome</keyword>
<feature type="signal peptide" evidence="2">
    <location>
        <begin position="1"/>
        <end position="25"/>
    </location>
</feature>
<evidence type="ECO:0000259" key="3">
    <source>
        <dbReference type="Pfam" id="PF13731"/>
    </source>
</evidence>
<protein>
    <submittedName>
        <fullName evidence="4">WxL domain-containing protein</fullName>
    </submittedName>
</protein>
<evidence type="ECO:0000313" key="5">
    <source>
        <dbReference type="Proteomes" id="UP001252875"/>
    </source>
</evidence>